<dbReference type="InterPro" id="IPR001995">
    <property type="entry name" value="Peptidase_A2_cat"/>
</dbReference>
<dbReference type="PROSITE" id="PS50175">
    <property type="entry name" value="ASP_PROT_RETROV"/>
    <property type="match status" value="1"/>
</dbReference>
<evidence type="ECO:0000313" key="3">
    <source>
        <dbReference type="Proteomes" id="UP000695022"/>
    </source>
</evidence>
<keyword evidence="3" id="KW-1185">Reference proteome</keyword>
<sequence>MKARMRASAPLRTESCQASFSYCAQQKETRQETERKWTPTPGTLNRCWLCSSPDHWVDQCKKFASRPVPDRLRMAKKNRACFSCLRQAERGHCKKRRPCPEMFQGQKCKFYHQPLLHPVERRRPSNSSEQTQRAYVYVATVGAKEALLPIVLVEIMGRNGSKKEGNVLLDSGAQISLVRQELATELQLKGKPTTITIGKIGGEEEVLQTNMYKVPIREAGKGGNPFIVSAVGISCISENAATTDLDDLTRKFGLKLTDVHRGSGAVDLLIGIDQARLHGGETREVGYCTARKSPIGWVIFGSAPDDKVQSNDVLHVKVTSPVDLTDFWSVESEGVRMDGSQCKESRLTRQEAIEEQVIRSSAHKIGKQWEIAYPWEQDPQMLPDNKCQAEKVLHSTERRLAKNPEHAKAYDQQIREMEGMGFARRLSPQEVNKQEGPVHYISHHAIVRPEKKSTPIRIVFNSSASFQGHSLNEYWMKGTLCADISKMYHRVLIPESDQHVHRFLWRNMDMSRTPDVYIMKVVTFGDKPAAAMAQIALKMTAEEGESTHPEAANVLNHNVYMDDICESVRTIPEAEKLSSDIDELLAEGGFKVKGWISNEPLHGDSKEDNMKLLEALAEEKMLGVVWDKKEDVFSYRVKFHEGMMPSTDAGGDHLKLTKRKMLSQVARVFDPIGFAAIIIARAKMVLQRLWQVGLQWDDPLTEREHAEWIKLFEEIKSLYDVKLERCLTPSNARGKPVLCIFSNASEKAYGTCAYLRWQTEDDKYDVRFVAAKSKVAPLKTLTIPRLELQAAVLASRLYKAINDEMRVEVAKVIFFVDSMIVFHWIKSPARGFKAFVSSRVGEIQGLTDPSQWKHIPGVMNAADDVSRGVTAEKLGEVWKHGPSFLYTDEAEWPVDEPEADQRAVEVEKRKSPAVLTVYETSDVIDCTRFSS</sequence>
<dbReference type="SUPFAM" id="SSF56672">
    <property type="entry name" value="DNA/RNA polymerases"/>
    <property type="match status" value="1"/>
</dbReference>
<dbReference type="InterPro" id="IPR043502">
    <property type="entry name" value="DNA/RNA_pol_sf"/>
</dbReference>
<dbReference type="PANTHER" id="PTHR47331:SF1">
    <property type="entry name" value="GAG-LIKE PROTEIN"/>
    <property type="match status" value="1"/>
</dbReference>
<dbReference type="InterPro" id="IPR000477">
    <property type="entry name" value="RT_dom"/>
</dbReference>
<keyword evidence="1" id="KW-0378">Hydrolase</keyword>
<dbReference type="InterPro" id="IPR008042">
    <property type="entry name" value="Retrotrans_Pao"/>
</dbReference>
<dbReference type="Pfam" id="PF05380">
    <property type="entry name" value="Peptidase_A17"/>
    <property type="match status" value="1"/>
</dbReference>
<evidence type="ECO:0000313" key="4">
    <source>
        <dbReference type="RefSeq" id="XP_014668938.1"/>
    </source>
</evidence>
<evidence type="ECO:0000259" key="2">
    <source>
        <dbReference type="PROSITE" id="PS50175"/>
    </source>
</evidence>
<dbReference type="InterPro" id="IPR021109">
    <property type="entry name" value="Peptidase_aspartic_dom_sf"/>
</dbReference>
<protein>
    <submittedName>
        <fullName evidence="4">Uncharacterized protein LOC106810171</fullName>
    </submittedName>
</protein>
<organism evidence="3 4">
    <name type="scientific">Priapulus caudatus</name>
    <name type="common">Priapulid worm</name>
    <dbReference type="NCBI Taxonomy" id="37621"/>
    <lineage>
        <taxon>Eukaryota</taxon>
        <taxon>Metazoa</taxon>
        <taxon>Ecdysozoa</taxon>
        <taxon>Scalidophora</taxon>
        <taxon>Priapulida</taxon>
        <taxon>Priapulimorpha</taxon>
        <taxon>Priapulimorphida</taxon>
        <taxon>Priapulidae</taxon>
        <taxon>Priapulus</taxon>
    </lineage>
</organism>
<dbReference type="Proteomes" id="UP000695022">
    <property type="component" value="Unplaced"/>
</dbReference>
<dbReference type="GeneID" id="106810171"/>
<name>A0ABM1E9R7_PRICU</name>
<dbReference type="Gene3D" id="2.40.70.10">
    <property type="entry name" value="Acid Proteases"/>
    <property type="match status" value="1"/>
</dbReference>
<proteinExistence type="predicted"/>
<dbReference type="RefSeq" id="XP_014668938.1">
    <property type="nucleotide sequence ID" value="XM_014813452.1"/>
</dbReference>
<evidence type="ECO:0000256" key="1">
    <source>
        <dbReference type="ARBA" id="ARBA00022801"/>
    </source>
</evidence>
<gene>
    <name evidence="4" type="primary">LOC106810171</name>
</gene>
<dbReference type="PANTHER" id="PTHR47331">
    <property type="entry name" value="PHD-TYPE DOMAIN-CONTAINING PROTEIN"/>
    <property type="match status" value="1"/>
</dbReference>
<dbReference type="PROSITE" id="PS00141">
    <property type="entry name" value="ASP_PROTEASE"/>
    <property type="match status" value="1"/>
</dbReference>
<feature type="domain" description="Peptidase A2" evidence="2">
    <location>
        <begin position="165"/>
        <end position="240"/>
    </location>
</feature>
<dbReference type="InterPro" id="IPR001969">
    <property type="entry name" value="Aspartic_peptidase_AS"/>
</dbReference>
<dbReference type="Pfam" id="PF00078">
    <property type="entry name" value="RVT_1"/>
    <property type="match status" value="1"/>
</dbReference>
<reference evidence="4" key="1">
    <citation type="submission" date="2025-08" db="UniProtKB">
        <authorList>
            <consortium name="RefSeq"/>
        </authorList>
    </citation>
    <scope>IDENTIFICATION</scope>
</reference>
<accession>A0ABM1E9R7</accession>